<evidence type="ECO:0000313" key="2">
    <source>
        <dbReference type="EMBL" id="RDH40969.1"/>
    </source>
</evidence>
<protein>
    <submittedName>
        <fullName evidence="2">FkbM family methyltransferase</fullName>
    </submittedName>
</protein>
<gene>
    <name evidence="2" type="ORF">CFE62_000995</name>
</gene>
<organism evidence="2 3">
    <name type="scientific">Candidatus Aquirickettsiella gammari</name>
    <dbReference type="NCBI Taxonomy" id="2016198"/>
    <lineage>
        <taxon>Bacteria</taxon>
        <taxon>Pseudomonadati</taxon>
        <taxon>Pseudomonadota</taxon>
        <taxon>Gammaproteobacteria</taxon>
        <taxon>Legionellales</taxon>
        <taxon>Coxiellaceae</taxon>
        <taxon>Candidatus Aquirickettsiella</taxon>
    </lineage>
</organism>
<keyword evidence="3" id="KW-1185">Reference proteome</keyword>
<keyword evidence="2" id="KW-0489">Methyltransferase</keyword>
<dbReference type="InterPro" id="IPR006342">
    <property type="entry name" value="FkbM_mtfrase"/>
</dbReference>
<proteinExistence type="predicted"/>
<keyword evidence="2" id="KW-0808">Transferase</keyword>
<comment type="caution">
    <text evidence="2">The sequence shown here is derived from an EMBL/GenBank/DDBJ whole genome shotgun (WGS) entry which is preliminary data.</text>
</comment>
<reference evidence="2 3" key="2">
    <citation type="journal article" date="2018" name="J. Invertebr. Pathol.">
        <title>'Candidatus Aquirickettsiella gammari' (Gammaproteobacteria: Legionellales: Coxiellaceae): A bacterial pathogen of the freshwater crustacean Gammarus fossarum (Malacostraca: Amphipoda).</title>
        <authorList>
            <person name="Bojko J."/>
            <person name="Dunn A.M."/>
            <person name="Stebbing P.D."/>
            <person name="van Aerle R."/>
            <person name="Bacela-Spychalska K."/>
            <person name="Bean T.P."/>
            <person name="Urrutia A."/>
            <person name="Stentiford G.D."/>
        </authorList>
    </citation>
    <scope>NUCLEOTIDE SEQUENCE [LARGE SCALE GENOMIC DNA]</scope>
    <source>
        <strain evidence="2">RA15029</strain>
    </source>
</reference>
<name>A0A370CJD5_9COXI</name>
<dbReference type="SUPFAM" id="SSF53335">
    <property type="entry name" value="S-adenosyl-L-methionine-dependent methyltransferases"/>
    <property type="match status" value="1"/>
</dbReference>
<dbReference type="GO" id="GO:0032259">
    <property type="term" value="P:methylation"/>
    <property type="evidence" value="ECO:0007669"/>
    <property type="project" value="UniProtKB-KW"/>
</dbReference>
<dbReference type="EMBL" id="NMOS02000002">
    <property type="protein sequence ID" value="RDH40969.1"/>
    <property type="molecule type" value="Genomic_DNA"/>
</dbReference>
<dbReference type="InterPro" id="IPR029063">
    <property type="entry name" value="SAM-dependent_MTases_sf"/>
</dbReference>
<dbReference type="AlphaFoldDB" id="A0A370CJD5"/>
<dbReference type="GO" id="GO:0008168">
    <property type="term" value="F:methyltransferase activity"/>
    <property type="evidence" value="ECO:0007669"/>
    <property type="project" value="UniProtKB-KW"/>
</dbReference>
<evidence type="ECO:0000259" key="1">
    <source>
        <dbReference type="Pfam" id="PF05050"/>
    </source>
</evidence>
<dbReference type="Gene3D" id="3.40.50.150">
    <property type="entry name" value="Vaccinia Virus protein VP39"/>
    <property type="match status" value="1"/>
</dbReference>
<dbReference type="Proteomes" id="UP000226429">
    <property type="component" value="Unassembled WGS sequence"/>
</dbReference>
<sequence>MKTDRVESLTLAKLIKKYITASQEIHFLKINVEGLEKEVIESNNWRRYQPWVVLAESISPTNYEENYLNWKYLLTSVDYHFVYEDQINRFYISPKHPELQAASRYPANLFDEFIIYNYTADLLPQNQQRCTLLKKAEAEINALLTST</sequence>
<dbReference type="Pfam" id="PF05050">
    <property type="entry name" value="Methyltransf_21"/>
    <property type="match status" value="1"/>
</dbReference>
<reference evidence="2 3" key="1">
    <citation type="journal article" date="2017" name="Int. J. Syst. Evol. Microbiol.">
        <title>Aquarickettsiella crustaci n. gen. n. sp. (Gammaproteobacteria: Legionellales: Coxiellaceae); a bacterial pathogen of the freshwater crustacean: Gammarus fossarum (Malacostraca: Amphipoda).</title>
        <authorList>
            <person name="Bojko J."/>
            <person name="Dunn A.M."/>
            <person name="Stebbing P.D."/>
            <person name="Van Aerle R."/>
            <person name="Bacela-Spychalska K."/>
            <person name="Bean T.P."/>
            <person name="Stentiford G.D."/>
        </authorList>
    </citation>
    <scope>NUCLEOTIDE SEQUENCE [LARGE SCALE GENOMIC DNA]</scope>
    <source>
        <strain evidence="2">RA15029</strain>
    </source>
</reference>
<feature type="domain" description="Methyltransferase FkbM" evidence="1">
    <location>
        <begin position="3"/>
        <end position="73"/>
    </location>
</feature>
<evidence type="ECO:0000313" key="3">
    <source>
        <dbReference type="Proteomes" id="UP000226429"/>
    </source>
</evidence>
<accession>A0A370CJD5</accession>